<dbReference type="AlphaFoldDB" id="A0A830B6I3"/>
<reference evidence="1" key="1">
    <citation type="submission" date="2020-07" db="EMBL/GenBank/DDBJ databases">
        <title>Ethylene signaling mediates host invasion by parasitic plants.</title>
        <authorList>
            <person name="Yoshida S."/>
        </authorList>
    </citation>
    <scope>NUCLEOTIDE SEQUENCE</scope>
    <source>
        <strain evidence="1">Okayama</strain>
    </source>
</reference>
<evidence type="ECO:0000313" key="2">
    <source>
        <dbReference type="Proteomes" id="UP000653305"/>
    </source>
</evidence>
<name>A0A830B6I3_9LAMI</name>
<protein>
    <submittedName>
        <fullName evidence="1">ATP synthase subunit alpha chloroplastic</fullName>
    </submittedName>
</protein>
<proteinExistence type="predicted"/>
<dbReference type="Proteomes" id="UP000653305">
    <property type="component" value="Unassembled WGS sequence"/>
</dbReference>
<dbReference type="EMBL" id="BMAC01000047">
    <property type="protein sequence ID" value="GFP82596.1"/>
    <property type="molecule type" value="Genomic_DNA"/>
</dbReference>
<evidence type="ECO:0000313" key="1">
    <source>
        <dbReference type="EMBL" id="GFP82596.1"/>
    </source>
</evidence>
<accession>A0A830B6I3</accession>
<comment type="caution">
    <text evidence="1">The sequence shown here is derived from an EMBL/GenBank/DDBJ whole genome shotgun (WGS) entry which is preliminary data.</text>
</comment>
<keyword evidence="2" id="KW-1185">Reference proteome</keyword>
<gene>
    <name evidence="1" type="ORF">PHJA_000402700</name>
</gene>
<organism evidence="1 2">
    <name type="scientific">Phtheirospermum japonicum</name>
    <dbReference type="NCBI Taxonomy" id="374723"/>
    <lineage>
        <taxon>Eukaryota</taxon>
        <taxon>Viridiplantae</taxon>
        <taxon>Streptophyta</taxon>
        <taxon>Embryophyta</taxon>
        <taxon>Tracheophyta</taxon>
        <taxon>Spermatophyta</taxon>
        <taxon>Magnoliopsida</taxon>
        <taxon>eudicotyledons</taxon>
        <taxon>Gunneridae</taxon>
        <taxon>Pentapetalae</taxon>
        <taxon>asterids</taxon>
        <taxon>lamiids</taxon>
        <taxon>Lamiales</taxon>
        <taxon>Orobanchaceae</taxon>
        <taxon>Orobanchaceae incertae sedis</taxon>
        <taxon>Phtheirospermum</taxon>
    </lineage>
</organism>
<sequence length="111" mass="13255">MQYQTRAIFQITRHFSNKPNLFWTLQIHSFFLFKDHPPGSVFSHRELFANEELTRHYFIKTVNKRNSIAYLKYGAGIYNLDFSIILFNTFTDNVTNFVGSNGYHEFFLIIF</sequence>